<evidence type="ECO:0000313" key="4">
    <source>
        <dbReference type="Proteomes" id="UP000626180"/>
    </source>
</evidence>
<dbReference type="SUPFAM" id="SSF56935">
    <property type="entry name" value="Porins"/>
    <property type="match status" value="1"/>
</dbReference>
<protein>
    <submittedName>
        <fullName evidence="3">Copper resistance protein B</fullName>
    </submittedName>
</protein>
<organism evidence="3 4">
    <name type="scientific">Pseudomonas luteola</name>
    <dbReference type="NCBI Taxonomy" id="47886"/>
    <lineage>
        <taxon>Bacteria</taxon>
        <taxon>Pseudomonadati</taxon>
        <taxon>Pseudomonadota</taxon>
        <taxon>Gammaproteobacteria</taxon>
        <taxon>Pseudomonadales</taxon>
        <taxon>Pseudomonadaceae</taxon>
        <taxon>Pseudomonas</taxon>
    </lineage>
</organism>
<feature type="compositionally biased region" description="Polar residues" evidence="1">
    <location>
        <begin position="85"/>
        <end position="96"/>
    </location>
</feature>
<proteinExistence type="predicted"/>
<dbReference type="Proteomes" id="UP000626180">
    <property type="component" value="Unassembled WGS sequence"/>
</dbReference>
<reference evidence="3 4" key="1">
    <citation type="submission" date="2020-10" db="EMBL/GenBank/DDBJ databases">
        <title>Genome sequences of Pseudomonas isolates.</title>
        <authorList>
            <person name="Wessels L."/>
            <person name="Reich F."/>
            <person name="Hammerl J."/>
        </authorList>
    </citation>
    <scope>NUCLEOTIDE SEQUENCE [LARGE SCALE GENOMIC DNA]</scope>
    <source>
        <strain evidence="3 4">20-MO00624-0</strain>
    </source>
</reference>
<feature type="compositionally biased region" description="Basic and acidic residues" evidence="1">
    <location>
        <begin position="52"/>
        <end position="63"/>
    </location>
</feature>
<dbReference type="Pfam" id="PF05275">
    <property type="entry name" value="CopB"/>
    <property type="match status" value="1"/>
</dbReference>
<evidence type="ECO:0000313" key="3">
    <source>
        <dbReference type="EMBL" id="MBF8642007.1"/>
    </source>
</evidence>
<evidence type="ECO:0000256" key="1">
    <source>
        <dbReference type="SAM" id="MobiDB-lite"/>
    </source>
</evidence>
<feature type="chain" id="PRO_5045873447" evidence="2">
    <location>
        <begin position="32"/>
        <end position="329"/>
    </location>
</feature>
<keyword evidence="4" id="KW-1185">Reference proteome</keyword>
<evidence type="ECO:0000256" key="2">
    <source>
        <dbReference type="SAM" id="SignalP"/>
    </source>
</evidence>
<keyword evidence="2" id="KW-0732">Signal</keyword>
<feature type="signal peptide" evidence="2">
    <location>
        <begin position="1"/>
        <end position="31"/>
    </location>
</feature>
<comment type="caution">
    <text evidence="3">The sequence shown here is derived from an EMBL/GenBank/DDBJ whole genome shotgun (WGS) entry which is preliminary data.</text>
</comment>
<feature type="region of interest" description="Disordered" evidence="1">
    <location>
        <begin position="36"/>
        <end position="97"/>
    </location>
</feature>
<dbReference type="InterPro" id="IPR007939">
    <property type="entry name" value="Cu-R_B_prcur"/>
</dbReference>
<accession>A0ABS0FNV9</accession>
<gene>
    <name evidence="3" type="ORF">IRZ65_15080</name>
</gene>
<dbReference type="EMBL" id="JADMCD010000008">
    <property type="protein sequence ID" value="MBF8642007.1"/>
    <property type="molecule type" value="Genomic_DNA"/>
</dbReference>
<name>A0ABS0FNV9_PSELU</name>
<sequence length="329" mass="35945">MFKERPVSTLSTRLSACTFALVLGSISVAQAADPASQAGATGNPTQVQHAHGGMDHGQMDHSRMSHGSMDPHSMNHDGMAHGSPTPDSTATSQSRTPIPPVTAAMREAAFPPLAGHAVHDSAIHSYLLFDQLEWQDAKEGSTLNWQAEGWIGGDVNRFNFRSEGQRTNGHTEEAEIQALWGHAITPWWETVAGVRQDFKPGSPQTWAAFGIQGEAIKDLDLEITAFLGEGSQTGLRIEAEYDMMLTNNLILQPHTELNFYGKNDEARGTGSGISETEFGLRLRYEITPQFAPYVGVSWNNTHGQTASYAREEGEDTHDARLVAGVRMWF</sequence>